<proteinExistence type="predicted"/>
<dbReference type="RefSeq" id="WP_124748768.1">
    <property type="nucleotide sequence ID" value="NZ_JBFNFH010000012.1"/>
</dbReference>
<keyword evidence="3" id="KW-1185">Reference proteome</keyword>
<sequence length="70" mass="7778">MKSRIESLRLEYRKGTRVKLIEMNDKWAPPVGTLGTVKGVDDLGSLLVSWDNGSSLSVIYGVDKVEKIVE</sequence>
<organism evidence="2 3">
    <name type="scientific">Helcococcus bovis</name>
    <dbReference type="NCBI Taxonomy" id="3153252"/>
    <lineage>
        <taxon>Bacteria</taxon>
        <taxon>Bacillati</taxon>
        <taxon>Bacillota</taxon>
        <taxon>Tissierellia</taxon>
        <taxon>Tissierellales</taxon>
        <taxon>Peptoniphilaceae</taxon>
        <taxon>Helcococcus</taxon>
    </lineage>
</organism>
<evidence type="ECO:0000259" key="1">
    <source>
        <dbReference type="Pfam" id="PF14192"/>
    </source>
</evidence>
<dbReference type="Proteomes" id="UP001629536">
    <property type="component" value="Unassembled WGS sequence"/>
</dbReference>
<dbReference type="Pfam" id="PF14192">
    <property type="entry name" value="DUF4314"/>
    <property type="match status" value="1"/>
</dbReference>
<feature type="domain" description="DUF4314" evidence="1">
    <location>
        <begin position="2"/>
        <end position="68"/>
    </location>
</feature>
<name>A0ABW9F789_9FIRM</name>
<dbReference type="EMBL" id="JBFNFH010000012">
    <property type="protein sequence ID" value="MFM1525124.1"/>
    <property type="molecule type" value="Genomic_DNA"/>
</dbReference>
<protein>
    <submittedName>
        <fullName evidence="2">DUF4314 domain-containing protein</fullName>
    </submittedName>
</protein>
<dbReference type="InterPro" id="IPR025463">
    <property type="entry name" value="DUF4314"/>
</dbReference>
<gene>
    <name evidence="2" type="ORF">ABGF40_05495</name>
</gene>
<evidence type="ECO:0000313" key="2">
    <source>
        <dbReference type="EMBL" id="MFM1525124.1"/>
    </source>
</evidence>
<reference evidence="2 3" key="1">
    <citation type="journal article" date="2024" name="Front. Microbiol.">
        <title>Pangenomic and biochemical analyses of Helcococcus ovis reveal widespread tetracycline resistance and a novel bacterial species, Helcococcus bovis.</title>
        <authorList>
            <person name="Cunha F."/>
            <person name="Zhai Y."/>
            <person name="Casaro S."/>
            <person name="Jones K.L."/>
            <person name="Hernandez M."/>
            <person name="Bisinotto R.S."/>
            <person name="Kariyawasam S."/>
            <person name="Brown M.B."/>
            <person name="Phillips A."/>
            <person name="Jeong K.C."/>
            <person name="Galvao K.N."/>
        </authorList>
    </citation>
    <scope>NUCLEOTIDE SEQUENCE [LARGE SCALE GENOMIC DNA]</scope>
    <source>
        <strain evidence="2 3">KG197</strain>
    </source>
</reference>
<evidence type="ECO:0000313" key="3">
    <source>
        <dbReference type="Proteomes" id="UP001629536"/>
    </source>
</evidence>
<comment type="caution">
    <text evidence="2">The sequence shown here is derived from an EMBL/GenBank/DDBJ whole genome shotgun (WGS) entry which is preliminary data.</text>
</comment>
<accession>A0ABW9F789</accession>